<sequence length="99" mass="11029">MSSAALPPAPRCTRSPLPAIRQRRRTPWSSADLRDRMIYLAIARSLRRDGHAIADGGSGARRTALNDAEGTIATLDFGHSDINKHRRVQARKSFDYWTA</sequence>
<reference evidence="2 3" key="2">
    <citation type="journal article" date="2016" name="Appl. Microbiol. Biotechnol.">
        <title>Mutations improving production and secretion of extracellular lipase by Burkholderia glumae PG1.</title>
        <authorList>
            <person name="Knapp A."/>
            <person name="Voget S."/>
            <person name="Gao R."/>
            <person name="Zaburannyi N."/>
            <person name="Krysciak D."/>
            <person name="Breuer M."/>
            <person name="Hauer B."/>
            <person name="Streit W.R."/>
            <person name="Muller R."/>
            <person name="Daniel R."/>
            <person name="Jaeger K.E."/>
        </authorList>
    </citation>
    <scope>NUCLEOTIDE SEQUENCE [LARGE SCALE GENOMIC DNA]</scope>
    <source>
        <strain evidence="2 3">PG1</strain>
    </source>
</reference>
<keyword evidence="3" id="KW-1185">Reference proteome</keyword>
<evidence type="ECO:0000256" key="1">
    <source>
        <dbReference type="SAM" id="MobiDB-lite"/>
    </source>
</evidence>
<dbReference type="KEGG" id="bgp:BGL_1c19170"/>
<gene>
    <name evidence="2" type="ORF">BGL_1c19170</name>
</gene>
<dbReference type="Proteomes" id="UP000031838">
    <property type="component" value="Chromosome 1"/>
</dbReference>
<accession>A0A0B6S2H8</accession>
<feature type="region of interest" description="Disordered" evidence="1">
    <location>
        <begin position="1"/>
        <end position="26"/>
    </location>
</feature>
<dbReference type="EMBL" id="CP002580">
    <property type="protein sequence ID" value="AJK46426.1"/>
    <property type="molecule type" value="Genomic_DNA"/>
</dbReference>
<evidence type="ECO:0000313" key="3">
    <source>
        <dbReference type="Proteomes" id="UP000031838"/>
    </source>
</evidence>
<dbReference type="AlphaFoldDB" id="A0A0B6S2H8"/>
<reference evidence="3" key="1">
    <citation type="submission" date="2011-03" db="EMBL/GenBank/DDBJ databases">
        <authorList>
            <person name="Voget S."/>
            <person name="Streit W.R."/>
            <person name="Jaeger K.E."/>
            <person name="Daniel R."/>
        </authorList>
    </citation>
    <scope>NUCLEOTIDE SEQUENCE [LARGE SCALE GENOMIC DNA]</scope>
    <source>
        <strain evidence="3">PG1</strain>
    </source>
</reference>
<evidence type="ECO:0000313" key="2">
    <source>
        <dbReference type="EMBL" id="AJK46426.1"/>
    </source>
</evidence>
<dbReference type="HOGENOM" id="CLU_2314870_0_0_4"/>
<name>A0A0B6S2H8_BURPL</name>
<protein>
    <submittedName>
        <fullName evidence="2">Uncharacterized protein</fullName>
    </submittedName>
</protein>
<proteinExistence type="predicted"/>
<organism evidence="2 3">
    <name type="scientific">Burkholderia plantarii</name>
    <dbReference type="NCBI Taxonomy" id="41899"/>
    <lineage>
        <taxon>Bacteria</taxon>
        <taxon>Pseudomonadati</taxon>
        <taxon>Pseudomonadota</taxon>
        <taxon>Betaproteobacteria</taxon>
        <taxon>Burkholderiales</taxon>
        <taxon>Burkholderiaceae</taxon>
        <taxon>Burkholderia</taxon>
    </lineage>
</organism>